<proteinExistence type="predicted"/>
<name>A0A9R1WER7_LACSA</name>
<keyword evidence="1" id="KW-0732">Signal</keyword>
<evidence type="ECO:0000256" key="1">
    <source>
        <dbReference type="SAM" id="SignalP"/>
    </source>
</evidence>
<sequence>MLLLFFGFLRFQIAYANIMTKRFSNILQPHKKRISLLCRNSRCNSNLGGDIAIIEALSYVPAPELALRLYLQSAELRDDRHLKHGGRWSWDCVLR</sequence>
<organism evidence="2 3">
    <name type="scientific">Lactuca sativa</name>
    <name type="common">Garden lettuce</name>
    <dbReference type="NCBI Taxonomy" id="4236"/>
    <lineage>
        <taxon>Eukaryota</taxon>
        <taxon>Viridiplantae</taxon>
        <taxon>Streptophyta</taxon>
        <taxon>Embryophyta</taxon>
        <taxon>Tracheophyta</taxon>
        <taxon>Spermatophyta</taxon>
        <taxon>Magnoliopsida</taxon>
        <taxon>eudicotyledons</taxon>
        <taxon>Gunneridae</taxon>
        <taxon>Pentapetalae</taxon>
        <taxon>asterids</taxon>
        <taxon>campanulids</taxon>
        <taxon>Asterales</taxon>
        <taxon>Asteraceae</taxon>
        <taxon>Cichorioideae</taxon>
        <taxon>Cichorieae</taxon>
        <taxon>Lactucinae</taxon>
        <taxon>Lactuca</taxon>
    </lineage>
</organism>
<protein>
    <recommendedName>
        <fullName evidence="4">Secreted protein</fullName>
    </recommendedName>
</protein>
<evidence type="ECO:0008006" key="4">
    <source>
        <dbReference type="Google" id="ProtNLM"/>
    </source>
</evidence>
<accession>A0A9R1WER7</accession>
<feature type="chain" id="PRO_5040498046" description="Secreted protein" evidence="1">
    <location>
        <begin position="17"/>
        <end position="95"/>
    </location>
</feature>
<dbReference type="EMBL" id="NBSK02000002">
    <property type="protein sequence ID" value="KAJ0221186.1"/>
    <property type="molecule type" value="Genomic_DNA"/>
</dbReference>
<feature type="signal peptide" evidence="1">
    <location>
        <begin position="1"/>
        <end position="16"/>
    </location>
</feature>
<evidence type="ECO:0000313" key="3">
    <source>
        <dbReference type="Proteomes" id="UP000235145"/>
    </source>
</evidence>
<keyword evidence="3" id="KW-1185">Reference proteome</keyword>
<evidence type="ECO:0000313" key="2">
    <source>
        <dbReference type="EMBL" id="KAJ0221186.1"/>
    </source>
</evidence>
<dbReference type="AlphaFoldDB" id="A0A9R1WER7"/>
<comment type="caution">
    <text evidence="2">The sequence shown here is derived from an EMBL/GenBank/DDBJ whole genome shotgun (WGS) entry which is preliminary data.</text>
</comment>
<gene>
    <name evidence="2" type="ORF">LSAT_V11C200069990</name>
</gene>
<reference evidence="2 3" key="1">
    <citation type="journal article" date="2017" name="Nat. Commun.">
        <title>Genome assembly with in vitro proximity ligation data and whole-genome triplication in lettuce.</title>
        <authorList>
            <person name="Reyes-Chin-Wo S."/>
            <person name="Wang Z."/>
            <person name="Yang X."/>
            <person name="Kozik A."/>
            <person name="Arikit S."/>
            <person name="Song C."/>
            <person name="Xia L."/>
            <person name="Froenicke L."/>
            <person name="Lavelle D.O."/>
            <person name="Truco M.J."/>
            <person name="Xia R."/>
            <person name="Zhu S."/>
            <person name="Xu C."/>
            <person name="Xu H."/>
            <person name="Xu X."/>
            <person name="Cox K."/>
            <person name="Korf I."/>
            <person name="Meyers B.C."/>
            <person name="Michelmore R.W."/>
        </authorList>
    </citation>
    <scope>NUCLEOTIDE SEQUENCE [LARGE SCALE GENOMIC DNA]</scope>
    <source>
        <strain evidence="3">cv. Salinas</strain>
        <tissue evidence="2">Seedlings</tissue>
    </source>
</reference>
<dbReference type="Proteomes" id="UP000235145">
    <property type="component" value="Unassembled WGS sequence"/>
</dbReference>